<dbReference type="Gene3D" id="3.30.2010.30">
    <property type="match status" value="1"/>
</dbReference>
<keyword evidence="8" id="KW-0479">Metal-binding</keyword>
<evidence type="ECO:0000256" key="8">
    <source>
        <dbReference type="ARBA" id="ARBA00022723"/>
    </source>
</evidence>
<comment type="caution">
    <text evidence="17">The sequence shown here is derived from an EMBL/GenBank/DDBJ whole genome shotgun (WGS) entry which is preliminary data.</text>
</comment>
<feature type="domain" description="Peptidase M1 alanyl aminopeptidase Ig-like fold" evidence="14">
    <location>
        <begin position="458"/>
        <end position="560"/>
    </location>
</feature>
<dbReference type="OrthoDB" id="100605at2"/>
<feature type="domain" description="Peptidase M1 alanyl aminopeptidase C-terminal" evidence="15">
    <location>
        <begin position="565"/>
        <end position="879"/>
    </location>
</feature>
<name>A0A3A1Y5S3_9GAMM</name>
<dbReference type="PANTHER" id="PTHR46322:SF1">
    <property type="entry name" value="PUROMYCIN-SENSITIVE AMINOPEPTIDASE"/>
    <property type="match status" value="1"/>
</dbReference>
<evidence type="ECO:0000256" key="2">
    <source>
        <dbReference type="ARBA" id="ARBA00001947"/>
    </source>
</evidence>
<evidence type="ECO:0000256" key="11">
    <source>
        <dbReference type="ARBA" id="ARBA00023049"/>
    </source>
</evidence>
<evidence type="ECO:0000256" key="5">
    <source>
        <dbReference type="ARBA" id="ARBA00015611"/>
    </source>
</evidence>
<dbReference type="InterPro" id="IPR001930">
    <property type="entry name" value="Peptidase_M1"/>
</dbReference>
<dbReference type="InterPro" id="IPR014782">
    <property type="entry name" value="Peptidase_M1_dom"/>
</dbReference>
<dbReference type="InterPro" id="IPR038438">
    <property type="entry name" value="PepN_Ig-like_sf"/>
</dbReference>
<dbReference type="GO" id="GO:0008237">
    <property type="term" value="F:metallopeptidase activity"/>
    <property type="evidence" value="ECO:0007669"/>
    <property type="project" value="UniProtKB-UniRule"/>
</dbReference>
<dbReference type="InterPro" id="IPR012779">
    <property type="entry name" value="Peptidase_M1_pepN"/>
</dbReference>
<dbReference type="InterPro" id="IPR027268">
    <property type="entry name" value="Peptidase_M4/M1_CTD_sf"/>
</dbReference>
<keyword evidence="10" id="KW-0862">Zinc</keyword>
<evidence type="ECO:0000256" key="12">
    <source>
        <dbReference type="NCBIfam" id="TIGR02414"/>
    </source>
</evidence>
<proteinExistence type="inferred from homology"/>
<sequence>MEKENKPLLRSDYRPLDFKILTTELDFNFDENLANPFTVTSKLHFQRLTSGVTSFTLDGQDLELLSLKVNGTDWQDYQLEDLPGEGKFQNLTIDISKLDNQDDFVVEIVNTLEVANNKLLSGIYKAGEHICSQCESKGFRLITFYFDRPDNLSVFTVKITADKTKYPYLLSNGNFVEGSELDNGKHFAVWHDPFPKPSYLFALVAGEFDVLEDHFITKSGRKVDLKIFAEVGRGEQLHFAMSSLKRSMKWDEDRFGLEYDLDLFMIVAVSFFNMGAMENKGLNIFNESALIGSKDTATDARLKRIDKVVAHEYFHNWTGDRVTCRDWFQLTLKEGLTVFRDQEFTSDTFDRTLERIESVEIMQNYQFDEDSGPTSHPIRPEKVLSQDNFYTVTVYDKGSEVIRMIHTLIGEENFQKGMKLYFERHDGQAVTCDDFVAAMADASGYNLDKFKLWYSQSGTPNLKVEQQFEAERGVLTLTFTQVNNPTNDQKEKQPLVLPLRTLFLDQEGSPVVNLKTTSGEKVEELIVLESDKLVLEVVTAKPLVVVTNLDFSAPIKVEQDRSFAELALVASKAPNEYARYQAVQDLNYQVYLKTLADASFVESQEFALFLDVYKDLLDQAVVNPAVYAILLRFTSPANVAARFKADLDPLAVLEVYKTVSQALAKAHGDRALALFKQLPEVGAYEFNVTQAGLRDLKAVLLTLATKEGQHKDLVASLYEKADNFTDRINALRINLANNLGLDSLEQDFFKRYADEVLVLDAYQSVRATFANSLAEVKELTKLHSYDAQNPNRVRAIMTPFAMHNFAVMYNKDASGIKYVVEEVLRTDKFNPQLSSNLVNLLLKFFKLTAEYRNLILNELSFLQSQTLSNNVKEKVDSALEMAKKLA</sequence>
<dbReference type="SUPFAM" id="SSF55486">
    <property type="entry name" value="Metalloproteases ('zincins'), catalytic domain"/>
    <property type="match status" value="1"/>
</dbReference>
<dbReference type="Gene3D" id="2.60.40.1840">
    <property type="match status" value="1"/>
</dbReference>
<keyword evidence="11" id="KW-0482">Metalloprotease</keyword>
<gene>
    <name evidence="17" type="ORF">CKF54_04620</name>
</gene>
<dbReference type="InterPro" id="IPR037144">
    <property type="entry name" value="Peptidase_M1_pepN_C_sf"/>
</dbReference>
<evidence type="ECO:0000259" key="14">
    <source>
        <dbReference type="Pfam" id="PF11940"/>
    </source>
</evidence>
<evidence type="ECO:0000256" key="10">
    <source>
        <dbReference type="ARBA" id="ARBA00022833"/>
    </source>
</evidence>
<dbReference type="Pfam" id="PF17900">
    <property type="entry name" value="Peptidase_M1_N"/>
    <property type="match status" value="1"/>
</dbReference>
<protein>
    <recommendedName>
        <fullName evidence="5 12">Aminopeptidase N</fullName>
        <ecNumber evidence="4 12">3.4.11.2</ecNumber>
    </recommendedName>
</protein>
<feature type="domain" description="Peptidase M1 membrane alanine aminopeptidase" evidence="13">
    <location>
        <begin position="239"/>
        <end position="450"/>
    </location>
</feature>
<dbReference type="Pfam" id="PF11940">
    <property type="entry name" value="DUF3458"/>
    <property type="match status" value="1"/>
</dbReference>
<dbReference type="EC" id="3.4.11.2" evidence="4 12"/>
<keyword evidence="18" id="KW-1185">Reference proteome</keyword>
<evidence type="ECO:0000259" key="15">
    <source>
        <dbReference type="Pfam" id="PF17432"/>
    </source>
</evidence>
<dbReference type="InterPro" id="IPR042097">
    <property type="entry name" value="Aminopeptidase_N-like_N_sf"/>
</dbReference>
<organism evidence="17 18">
    <name type="scientific">Psittacicella hinzii</name>
    <dbReference type="NCBI Taxonomy" id="2028575"/>
    <lineage>
        <taxon>Bacteria</taxon>
        <taxon>Pseudomonadati</taxon>
        <taxon>Pseudomonadota</taxon>
        <taxon>Gammaproteobacteria</taxon>
        <taxon>Pasteurellales</taxon>
        <taxon>Psittacicellaceae</taxon>
        <taxon>Psittacicella</taxon>
    </lineage>
</organism>
<dbReference type="Gene3D" id="1.25.50.10">
    <property type="entry name" value="Peptidase M1, alanyl aminopeptidase, C-terminal domain"/>
    <property type="match status" value="1"/>
</dbReference>
<reference evidence="17 18" key="1">
    <citation type="submission" date="2017-08" db="EMBL/GenBank/DDBJ databases">
        <title>Reclassification of Bisgaard taxon 37 and 44.</title>
        <authorList>
            <person name="Christensen H."/>
        </authorList>
    </citation>
    <scope>NUCLEOTIDE SEQUENCE [LARGE SCALE GENOMIC DNA]</scope>
    <source>
        <strain evidence="17 18">B96_3</strain>
    </source>
</reference>
<dbReference type="Pfam" id="PF17432">
    <property type="entry name" value="DUF3458_C"/>
    <property type="match status" value="1"/>
</dbReference>
<keyword evidence="6 17" id="KW-0031">Aminopeptidase</keyword>
<dbReference type="GO" id="GO:0006508">
    <property type="term" value="P:proteolysis"/>
    <property type="evidence" value="ECO:0007669"/>
    <property type="project" value="UniProtKB-UniRule"/>
</dbReference>
<dbReference type="Proteomes" id="UP000265691">
    <property type="component" value="Unassembled WGS sequence"/>
</dbReference>
<dbReference type="CDD" id="cd09600">
    <property type="entry name" value="M1_APN"/>
    <property type="match status" value="1"/>
</dbReference>
<dbReference type="EMBL" id="NRHC01000052">
    <property type="protein sequence ID" value="RIY32558.1"/>
    <property type="molecule type" value="Genomic_DNA"/>
</dbReference>
<evidence type="ECO:0000256" key="7">
    <source>
        <dbReference type="ARBA" id="ARBA00022670"/>
    </source>
</evidence>
<dbReference type="Pfam" id="PF01433">
    <property type="entry name" value="Peptidase_M1"/>
    <property type="match status" value="1"/>
</dbReference>
<dbReference type="NCBIfam" id="TIGR02414">
    <property type="entry name" value="pepN_proteo"/>
    <property type="match status" value="1"/>
</dbReference>
<evidence type="ECO:0000256" key="9">
    <source>
        <dbReference type="ARBA" id="ARBA00022801"/>
    </source>
</evidence>
<dbReference type="Gene3D" id="1.10.390.10">
    <property type="entry name" value="Neutral Protease Domain 2"/>
    <property type="match status" value="1"/>
</dbReference>
<evidence type="ECO:0000313" key="17">
    <source>
        <dbReference type="EMBL" id="RIY32558.1"/>
    </source>
</evidence>
<comment type="catalytic activity">
    <reaction evidence="1">
        <text>Release of an N-terminal amino acid, Xaa-|-Yaa- from a peptide, amide or arylamide. Xaa is preferably Ala, but may be most amino acids including Pro (slow action). When a terminal hydrophobic residue is followed by a prolyl residue, the two may be released as an intact Xaa-Pro dipeptide.</text>
        <dbReference type="EC" id="3.4.11.2"/>
    </reaction>
</comment>
<comment type="similarity">
    <text evidence="3">Belongs to the peptidase M1 family.</text>
</comment>
<keyword evidence="7" id="KW-0645">Protease</keyword>
<evidence type="ECO:0000259" key="13">
    <source>
        <dbReference type="Pfam" id="PF01433"/>
    </source>
</evidence>
<dbReference type="PRINTS" id="PR00756">
    <property type="entry name" value="ALADIPTASE"/>
</dbReference>
<feature type="domain" description="Aminopeptidase N-like N-terminal" evidence="16">
    <location>
        <begin position="36"/>
        <end position="200"/>
    </location>
</feature>
<comment type="cofactor">
    <cofactor evidence="2">
        <name>Zn(2+)</name>
        <dbReference type="ChEBI" id="CHEBI:29105"/>
    </cofactor>
</comment>
<dbReference type="GO" id="GO:0016285">
    <property type="term" value="F:alanyl aminopeptidase activity"/>
    <property type="evidence" value="ECO:0007669"/>
    <property type="project" value="UniProtKB-EC"/>
</dbReference>
<dbReference type="PANTHER" id="PTHR46322">
    <property type="entry name" value="PUROMYCIN-SENSITIVE AMINOPEPTIDASE"/>
    <property type="match status" value="1"/>
</dbReference>
<dbReference type="FunFam" id="3.30.2010.30:FF:000002">
    <property type="entry name" value="Putative aminopeptidase N"/>
    <property type="match status" value="1"/>
</dbReference>
<dbReference type="InterPro" id="IPR024601">
    <property type="entry name" value="Peptidase_M1_pepN_C"/>
</dbReference>
<evidence type="ECO:0000313" key="18">
    <source>
        <dbReference type="Proteomes" id="UP000265691"/>
    </source>
</evidence>
<accession>A0A3A1Y5S3</accession>
<dbReference type="RefSeq" id="WP_119525203.1">
    <property type="nucleotide sequence ID" value="NZ_NRHC01000052.1"/>
</dbReference>
<evidence type="ECO:0000256" key="1">
    <source>
        <dbReference type="ARBA" id="ARBA00000098"/>
    </source>
</evidence>
<keyword evidence="9" id="KW-0378">Hydrolase</keyword>
<evidence type="ECO:0000256" key="3">
    <source>
        <dbReference type="ARBA" id="ARBA00010136"/>
    </source>
</evidence>
<evidence type="ECO:0000259" key="16">
    <source>
        <dbReference type="Pfam" id="PF17900"/>
    </source>
</evidence>
<dbReference type="AlphaFoldDB" id="A0A3A1Y5S3"/>
<dbReference type="InterPro" id="IPR045357">
    <property type="entry name" value="Aminopeptidase_N-like_N"/>
</dbReference>
<dbReference type="InterPro" id="IPR035414">
    <property type="entry name" value="Peptidase_M1_pepN_Ig-like"/>
</dbReference>
<evidence type="ECO:0000256" key="6">
    <source>
        <dbReference type="ARBA" id="ARBA00022438"/>
    </source>
</evidence>
<dbReference type="SUPFAM" id="SSF63737">
    <property type="entry name" value="Leukotriene A4 hydrolase N-terminal domain"/>
    <property type="match status" value="1"/>
</dbReference>
<dbReference type="GO" id="GO:0008270">
    <property type="term" value="F:zinc ion binding"/>
    <property type="evidence" value="ECO:0007669"/>
    <property type="project" value="InterPro"/>
</dbReference>
<evidence type="ECO:0000256" key="4">
    <source>
        <dbReference type="ARBA" id="ARBA00012564"/>
    </source>
</evidence>
<dbReference type="Gene3D" id="2.60.40.1730">
    <property type="entry name" value="tricorn interacting facor f3 domain"/>
    <property type="match status" value="1"/>
</dbReference>